<dbReference type="Gene3D" id="3.30.1540.10">
    <property type="entry name" value="formyl-coa transferase, domain 3"/>
    <property type="match status" value="1"/>
</dbReference>
<evidence type="ECO:0000256" key="1">
    <source>
        <dbReference type="ARBA" id="ARBA00022679"/>
    </source>
</evidence>
<accession>A0A1H0LBG6</accession>
<dbReference type="STRING" id="1090615.SAMN04515671_1602"/>
<dbReference type="Gene3D" id="3.40.50.10540">
    <property type="entry name" value="Crotonobetainyl-coa:carnitine coa-transferase, domain 1"/>
    <property type="match status" value="1"/>
</dbReference>
<reference evidence="2 3" key="1">
    <citation type="submission" date="2016-10" db="EMBL/GenBank/DDBJ databases">
        <authorList>
            <person name="de Groot N.N."/>
        </authorList>
    </citation>
    <scope>NUCLEOTIDE SEQUENCE [LARGE SCALE GENOMIC DNA]</scope>
    <source>
        <strain evidence="3">P4-7,KCTC 19426,CECT 7604</strain>
    </source>
</reference>
<dbReference type="AlphaFoldDB" id="A0A1H0LBG6"/>
<dbReference type="Pfam" id="PF02515">
    <property type="entry name" value="CoA_transf_3"/>
    <property type="match status" value="1"/>
</dbReference>
<gene>
    <name evidence="2" type="ORF">SAMN04515671_1602</name>
</gene>
<dbReference type="InterPro" id="IPR003673">
    <property type="entry name" value="CoA-Trfase_fam_III"/>
</dbReference>
<evidence type="ECO:0000313" key="3">
    <source>
        <dbReference type="Proteomes" id="UP000198741"/>
    </source>
</evidence>
<dbReference type="Proteomes" id="UP000198741">
    <property type="component" value="Chromosome I"/>
</dbReference>
<dbReference type="OrthoDB" id="9058532at2"/>
<dbReference type="InterPro" id="IPR050483">
    <property type="entry name" value="CoA-transferase_III_domain"/>
</dbReference>
<dbReference type="PANTHER" id="PTHR48207:SF4">
    <property type="entry name" value="BLL6097 PROTEIN"/>
    <property type="match status" value="1"/>
</dbReference>
<dbReference type="PANTHER" id="PTHR48207">
    <property type="entry name" value="SUCCINATE--HYDROXYMETHYLGLUTARATE COA-TRANSFERASE"/>
    <property type="match status" value="1"/>
</dbReference>
<dbReference type="RefSeq" id="WP_090475496.1">
    <property type="nucleotide sequence ID" value="NZ_LT629710.1"/>
</dbReference>
<keyword evidence="3" id="KW-1185">Reference proteome</keyword>
<dbReference type="GO" id="GO:0008410">
    <property type="term" value="F:CoA-transferase activity"/>
    <property type="evidence" value="ECO:0007669"/>
    <property type="project" value="TreeGrafter"/>
</dbReference>
<sequence length="383" mass="40904">MSGPLDGIRVLDLTRVVMGPLATQILADQGADVILIEAADGDTNRVMGPGPHAELSGIALNLLRNKKSVSLDLKSELGRQAIAALVRSSDVVVSTMRPQVLVRLGLDYSTLTAFRPDLVYCQAQGFRLDGPKANDPAYDDIIQAATGVSDLVGRVTGQPGLLPTIYADKVCGLVIAQAVSAALVQRERTGRGQHIEVAMDQTMTAFNLVEHGAGAIAEPPVHAPGRPATGYPRVLTPQRRPHPSQDGWVHLLPYSPAHYMRLFGDAGLPDALTDPRYADMRATISNSDSLYADVRRITPTRTTQDWLDYCRVVGIPATRVATLQDLVDDLPLRDHPAVGQFRMTPALANFAGQADVLRRPAPLIGADTDAVLAELGLDVAAAG</sequence>
<dbReference type="InterPro" id="IPR023606">
    <property type="entry name" value="CoA-Trfase_III_dom_1_sf"/>
</dbReference>
<organism evidence="2 3">
    <name type="scientific">Nakamurella panacisegetis</name>
    <dbReference type="NCBI Taxonomy" id="1090615"/>
    <lineage>
        <taxon>Bacteria</taxon>
        <taxon>Bacillati</taxon>
        <taxon>Actinomycetota</taxon>
        <taxon>Actinomycetes</taxon>
        <taxon>Nakamurellales</taxon>
        <taxon>Nakamurellaceae</taxon>
        <taxon>Nakamurella</taxon>
    </lineage>
</organism>
<dbReference type="EMBL" id="LT629710">
    <property type="protein sequence ID" value="SDO65518.1"/>
    <property type="molecule type" value="Genomic_DNA"/>
</dbReference>
<proteinExistence type="predicted"/>
<protein>
    <submittedName>
        <fullName evidence="2">Crotonobetainyl-CoA:carnitine CoA-transferase CaiB</fullName>
    </submittedName>
</protein>
<dbReference type="SUPFAM" id="SSF89796">
    <property type="entry name" value="CoA-transferase family III (CaiB/BaiF)"/>
    <property type="match status" value="1"/>
</dbReference>
<evidence type="ECO:0000313" key="2">
    <source>
        <dbReference type="EMBL" id="SDO65518.1"/>
    </source>
</evidence>
<keyword evidence="1 2" id="KW-0808">Transferase</keyword>
<name>A0A1H0LBG6_9ACTN</name>
<dbReference type="InterPro" id="IPR044855">
    <property type="entry name" value="CoA-Trfase_III_dom3_sf"/>
</dbReference>